<name>A0A136JD40_9PEZI</name>
<dbReference type="Proteomes" id="UP000070501">
    <property type="component" value="Unassembled WGS sequence"/>
</dbReference>
<organism evidence="1 2">
    <name type="scientific">Microdochium bolleyi</name>
    <dbReference type="NCBI Taxonomy" id="196109"/>
    <lineage>
        <taxon>Eukaryota</taxon>
        <taxon>Fungi</taxon>
        <taxon>Dikarya</taxon>
        <taxon>Ascomycota</taxon>
        <taxon>Pezizomycotina</taxon>
        <taxon>Sordariomycetes</taxon>
        <taxon>Xylariomycetidae</taxon>
        <taxon>Xylariales</taxon>
        <taxon>Microdochiaceae</taxon>
        <taxon>Microdochium</taxon>
    </lineage>
</organism>
<accession>A0A136JD40</accession>
<reference evidence="2" key="1">
    <citation type="submission" date="2016-02" db="EMBL/GenBank/DDBJ databases">
        <title>Draft genome sequence of Microdochium bolleyi, a fungal endophyte of beachgrass.</title>
        <authorList>
            <consortium name="DOE Joint Genome Institute"/>
            <person name="David A.S."/>
            <person name="May G."/>
            <person name="Haridas S."/>
            <person name="Lim J."/>
            <person name="Wang M."/>
            <person name="Labutti K."/>
            <person name="Lipzen A."/>
            <person name="Barry K."/>
            <person name="Grigoriev I.V."/>
        </authorList>
    </citation>
    <scope>NUCLEOTIDE SEQUENCE [LARGE SCALE GENOMIC DNA]</scope>
    <source>
        <strain evidence="2">J235TASD1</strain>
    </source>
</reference>
<evidence type="ECO:0000313" key="1">
    <source>
        <dbReference type="EMBL" id="KXJ95064.1"/>
    </source>
</evidence>
<gene>
    <name evidence="1" type="ORF">Micbo1qcDRAFT_156866</name>
</gene>
<dbReference type="InParanoid" id="A0A136JD40"/>
<protein>
    <submittedName>
        <fullName evidence="1">Uncharacterized protein</fullName>
    </submittedName>
</protein>
<feature type="non-terminal residue" evidence="1">
    <location>
        <position position="114"/>
    </location>
</feature>
<dbReference type="EMBL" id="KQ964246">
    <property type="protein sequence ID" value="KXJ95064.1"/>
    <property type="molecule type" value="Genomic_DNA"/>
</dbReference>
<proteinExistence type="predicted"/>
<evidence type="ECO:0000313" key="2">
    <source>
        <dbReference type="Proteomes" id="UP000070501"/>
    </source>
</evidence>
<sequence>MHNRDVFLSCREWYLAFQAQLCAPARKKSSSLPRPCSFSASCSSKLRNGSFSSGPVPALPCWLAAPGLGASAVAIFSWDCCFPSASPPCHAAGDEYALVGIVPNIGSPRMPTES</sequence>
<dbReference type="AlphaFoldDB" id="A0A136JD40"/>
<keyword evidence="2" id="KW-1185">Reference proteome</keyword>